<dbReference type="InterPro" id="IPR026387">
    <property type="entry name" value="OMP_w_GlyGly"/>
</dbReference>
<evidence type="ECO:0000256" key="1">
    <source>
        <dbReference type="SAM" id="SignalP"/>
    </source>
</evidence>
<feature type="signal peptide" evidence="1">
    <location>
        <begin position="1"/>
        <end position="21"/>
    </location>
</feature>
<dbReference type="RefSeq" id="WP_206642874.1">
    <property type="nucleotide sequence ID" value="NZ_CP071247.1"/>
</dbReference>
<accession>A0ABX7MN38</accession>
<reference evidence="2 3" key="1">
    <citation type="submission" date="2021-03" db="EMBL/GenBank/DDBJ databases">
        <title>Genome sequencing of Marinobacter sp. LPB0319.</title>
        <authorList>
            <person name="Kim J."/>
        </authorList>
    </citation>
    <scope>NUCLEOTIDE SEQUENCE [LARGE SCALE GENOMIC DNA]</scope>
    <source>
        <strain evidence="2 3">LPB0319</strain>
    </source>
</reference>
<proteinExistence type="predicted"/>
<dbReference type="NCBIfam" id="TIGR04219">
    <property type="entry name" value="OMP_w_GlyGly"/>
    <property type="match status" value="1"/>
</dbReference>
<dbReference type="Proteomes" id="UP000663555">
    <property type="component" value="Chromosome"/>
</dbReference>
<protein>
    <submittedName>
        <fullName evidence="2">TIGR04219 family outer membrane beta-barrel protein</fullName>
    </submittedName>
</protein>
<dbReference type="EMBL" id="CP071247">
    <property type="protein sequence ID" value="QSP93652.1"/>
    <property type="molecule type" value="Genomic_DNA"/>
</dbReference>
<name>A0ABX7MN38_9GAMM</name>
<gene>
    <name evidence="2" type="ORF">LPB19_10575</name>
</gene>
<keyword evidence="3" id="KW-1185">Reference proteome</keyword>
<evidence type="ECO:0000313" key="2">
    <source>
        <dbReference type="EMBL" id="QSP93652.1"/>
    </source>
</evidence>
<feature type="chain" id="PRO_5047191752" evidence="1">
    <location>
        <begin position="22"/>
        <end position="247"/>
    </location>
</feature>
<sequence length="247" mass="26427">MRKLMVVAAGTVLLASHQVHADVVGLGANVSYWDSGLSGQAASGNDLVDVENDLNLESDSNANTSLYLEHPIPVLPNVRLNYTLIQLDGRGSLSADFDGIDIGGVGGADVRSELDLEQLDLTLYYEVLDNWVNLDLGITARDLSGELLVQQVAGTGVSETEIDAVIPMGYLAARFDLPFSGVSVGAEGNIISYDGDSVHDFNAYGQYEIAVLQFRAGYRNMAIDYEDGGDRLDVELDGPFFSAGVVF</sequence>
<keyword evidence="1" id="KW-0732">Signal</keyword>
<evidence type="ECO:0000313" key="3">
    <source>
        <dbReference type="Proteomes" id="UP000663555"/>
    </source>
</evidence>
<organism evidence="2 3">
    <name type="scientific">Marinobacter salinisoli</name>
    <dbReference type="NCBI Taxonomy" id="2769486"/>
    <lineage>
        <taxon>Bacteria</taxon>
        <taxon>Pseudomonadati</taxon>
        <taxon>Pseudomonadota</taxon>
        <taxon>Gammaproteobacteria</taxon>
        <taxon>Pseudomonadales</taxon>
        <taxon>Marinobacteraceae</taxon>
        <taxon>Marinobacter</taxon>
    </lineage>
</organism>